<dbReference type="STRING" id="1177982.SAMN04489711_108144"/>
<protein>
    <submittedName>
        <fullName evidence="5">Outer membrane protein OmpA</fullName>
    </submittedName>
</protein>
<sequence>MGLGAAFSRPGRRLAALCCVLGLLLGGCATPPPPQPGTTLILLPDDDGHVGSAWLGTAQGRQTLSEGFSGASVVGSAGAPSALALGQAAVDARYASLLAAQPLPPRSFTLYFLQGKTVLTPASWAQLPELLRTVRERRPAVMGIFGHTSAEGEGDFNQQLSLRRAHTVERLVRQGDPEVGDVEVRGLGSTEPLTGPGIGPNDPRNRRVEIQVF</sequence>
<dbReference type="Proteomes" id="UP000199119">
    <property type="component" value="Unassembled WGS sequence"/>
</dbReference>
<evidence type="ECO:0000313" key="5">
    <source>
        <dbReference type="EMBL" id="SFE96550.1"/>
    </source>
</evidence>
<dbReference type="CDD" id="cd07185">
    <property type="entry name" value="OmpA_C-like"/>
    <property type="match status" value="1"/>
</dbReference>
<dbReference type="PANTHER" id="PTHR30329:SF17">
    <property type="entry name" value="LIPOPROTEIN YFIB-RELATED"/>
    <property type="match status" value="1"/>
</dbReference>
<evidence type="ECO:0000256" key="2">
    <source>
        <dbReference type="SAM" id="MobiDB-lite"/>
    </source>
</evidence>
<organism evidence="5 6">
    <name type="scientific">Paracidovorax wautersii</name>
    <dbReference type="NCBI Taxonomy" id="1177982"/>
    <lineage>
        <taxon>Bacteria</taxon>
        <taxon>Pseudomonadati</taxon>
        <taxon>Pseudomonadota</taxon>
        <taxon>Betaproteobacteria</taxon>
        <taxon>Burkholderiales</taxon>
        <taxon>Comamonadaceae</taxon>
        <taxon>Paracidovorax</taxon>
    </lineage>
</organism>
<keyword evidence="6" id="KW-1185">Reference proteome</keyword>
<feature type="region of interest" description="Disordered" evidence="2">
    <location>
        <begin position="185"/>
        <end position="205"/>
    </location>
</feature>
<dbReference type="PROSITE" id="PS51123">
    <property type="entry name" value="OMPA_2"/>
    <property type="match status" value="1"/>
</dbReference>
<feature type="chain" id="PRO_5011555097" evidence="3">
    <location>
        <begin position="30"/>
        <end position="213"/>
    </location>
</feature>
<gene>
    <name evidence="5" type="ORF">SAMN04489711_108144</name>
</gene>
<keyword evidence="3" id="KW-0732">Signal</keyword>
<dbReference type="SUPFAM" id="SSF103088">
    <property type="entry name" value="OmpA-like"/>
    <property type="match status" value="1"/>
</dbReference>
<reference evidence="6" key="1">
    <citation type="submission" date="2016-10" db="EMBL/GenBank/DDBJ databases">
        <authorList>
            <person name="Varghese N."/>
            <person name="Submissions S."/>
        </authorList>
    </citation>
    <scope>NUCLEOTIDE SEQUENCE [LARGE SCALE GENOMIC DNA]</scope>
    <source>
        <strain evidence="6">DSM 27981</strain>
    </source>
</reference>
<dbReference type="GO" id="GO:0016020">
    <property type="term" value="C:membrane"/>
    <property type="evidence" value="ECO:0007669"/>
    <property type="project" value="UniProtKB-UniRule"/>
</dbReference>
<feature type="domain" description="OmpA-like" evidence="4">
    <location>
        <begin position="99"/>
        <end position="213"/>
    </location>
</feature>
<name>A0A1I2EWF6_9BURK</name>
<evidence type="ECO:0000256" key="3">
    <source>
        <dbReference type="SAM" id="SignalP"/>
    </source>
</evidence>
<dbReference type="PANTHER" id="PTHR30329">
    <property type="entry name" value="STATOR ELEMENT OF FLAGELLAR MOTOR COMPLEX"/>
    <property type="match status" value="1"/>
</dbReference>
<feature type="signal peptide" evidence="3">
    <location>
        <begin position="1"/>
        <end position="29"/>
    </location>
</feature>
<dbReference type="InterPro" id="IPR050330">
    <property type="entry name" value="Bact_OuterMem_StrucFunc"/>
</dbReference>
<evidence type="ECO:0000259" key="4">
    <source>
        <dbReference type="PROSITE" id="PS51123"/>
    </source>
</evidence>
<dbReference type="Gene3D" id="3.30.1330.60">
    <property type="entry name" value="OmpA-like domain"/>
    <property type="match status" value="1"/>
</dbReference>
<dbReference type="InterPro" id="IPR036737">
    <property type="entry name" value="OmpA-like_sf"/>
</dbReference>
<dbReference type="Pfam" id="PF00691">
    <property type="entry name" value="OmpA"/>
    <property type="match status" value="1"/>
</dbReference>
<evidence type="ECO:0000256" key="1">
    <source>
        <dbReference type="PROSITE-ProRule" id="PRU00473"/>
    </source>
</evidence>
<dbReference type="InterPro" id="IPR006665">
    <property type="entry name" value="OmpA-like"/>
</dbReference>
<dbReference type="OrthoDB" id="8586796at2"/>
<dbReference type="AlphaFoldDB" id="A0A1I2EWF6"/>
<evidence type="ECO:0000313" key="6">
    <source>
        <dbReference type="Proteomes" id="UP000199119"/>
    </source>
</evidence>
<dbReference type="EMBL" id="FONX01000008">
    <property type="protein sequence ID" value="SFE96550.1"/>
    <property type="molecule type" value="Genomic_DNA"/>
</dbReference>
<proteinExistence type="predicted"/>
<dbReference type="RefSeq" id="WP_092939960.1">
    <property type="nucleotide sequence ID" value="NZ_FONX01000008.1"/>
</dbReference>
<keyword evidence="1" id="KW-0472">Membrane</keyword>
<accession>A0A1I2EWF6</accession>